<proteinExistence type="predicted"/>
<name>A0A8H6L221_9LECA</name>
<keyword evidence="3" id="KW-1185">Reference proteome</keyword>
<feature type="compositionally biased region" description="Polar residues" evidence="1">
    <location>
        <begin position="243"/>
        <end position="266"/>
    </location>
</feature>
<dbReference type="EMBL" id="JACCJC010000047">
    <property type="protein sequence ID" value="KAF6232612.1"/>
    <property type="molecule type" value="Genomic_DNA"/>
</dbReference>
<feature type="region of interest" description="Disordered" evidence="1">
    <location>
        <begin position="243"/>
        <end position="287"/>
    </location>
</feature>
<evidence type="ECO:0000256" key="1">
    <source>
        <dbReference type="SAM" id="MobiDB-lite"/>
    </source>
</evidence>
<feature type="region of interest" description="Disordered" evidence="1">
    <location>
        <begin position="1"/>
        <end position="27"/>
    </location>
</feature>
<comment type="caution">
    <text evidence="2">The sequence shown here is derived from an EMBL/GenBank/DDBJ whole genome shotgun (WGS) entry which is preliminary data.</text>
</comment>
<sequence length="287" mass="31308">MNRPAPRPLGNRAKLQISTPPSSQVSVEEESIASSFDVGYDSDANPNTLKRSLEDCLDNIQTTGTFATSGLLPDATSPGLKIHNVDSVGAPLARNPKRKPLKMYATKHHLGKVGPISFRSGLLLMLAECRSAAERGRSETDTSASPVQCLMNAGDPAILLVQLDRRDLGVEVLKVIRKWEAEAGTVHIVAFETFFLPHLGALTATGPWTSERVTRYGKLFRTTLTLCAMRFVQIERQAVVHEVSSQPRQKATSASEFSMHNNQACDRSTGRRNSRGDKAQHTFAGKA</sequence>
<accession>A0A8H6L221</accession>
<dbReference type="OrthoDB" id="10596099at2759"/>
<dbReference type="GeneID" id="59290932"/>
<protein>
    <submittedName>
        <fullName evidence="2">Uncharacterized protein</fullName>
    </submittedName>
</protein>
<dbReference type="RefSeq" id="XP_037162038.1">
    <property type="nucleotide sequence ID" value="XM_037311171.1"/>
</dbReference>
<organism evidence="2 3">
    <name type="scientific">Letharia columbiana</name>
    <dbReference type="NCBI Taxonomy" id="112416"/>
    <lineage>
        <taxon>Eukaryota</taxon>
        <taxon>Fungi</taxon>
        <taxon>Dikarya</taxon>
        <taxon>Ascomycota</taxon>
        <taxon>Pezizomycotina</taxon>
        <taxon>Lecanoromycetes</taxon>
        <taxon>OSLEUM clade</taxon>
        <taxon>Lecanoromycetidae</taxon>
        <taxon>Lecanorales</taxon>
        <taxon>Lecanorineae</taxon>
        <taxon>Parmeliaceae</taxon>
        <taxon>Letharia</taxon>
    </lineage>
</organism>
<evidence type="ECO:0000313" key="2">
    <source>
        <dbReference type="EMBL" id="KAF6232612.1"/>
    </source>
</evidence>
<evidence type="ECO:0000313" key="3">
    <source>
        <dbReference type="Proteomes" id="UP000578531"/>
    </source>
</evidence>
<gene>
    <name evidence="2" type="ORF">HO173_009280</name>
</gene>
<reference evidence="2 3" key="1">
    <citation type="journal article" date="2020" name="Genomics">
        <title>Complete, high-quality genomes from long-read metagenomic sequencing of two wolf lichen thalli reveals enigmatic genome architecture.</title>
        <authorList>
            <person name="McKenzie S.K."/>
            <person name="Walston R.F."/>
            <person name="Allen J.L."/>
        </authorList>
    </citation>
    <scope>NUCLEOTIDE SEQUENCE [LARGE SCALE GENOMIC DNA]</scope>
    <source>
        <strain evidence="2">WasteWater2</strain>
    </source>
</reference>
<dbReference type="AlphaFoldDB" id="A0A8H6L221"/>
<dbReference type="Proteomes" id="UP000578531">
    <property type="component" value="Unassembled WGS sequence"/>
</dbReference>